<gene>
    <name evidence="1" type="ORF">SH1V18_48340</name>
</gene>
<accession>A0A9W5YFZ4</accession>
<keyword evidence="2" id="KW-1185">Reference proteome</keyword>
<dbReference type="Proteomes" id="UP001144256">
    <property type="component" value="Unassembled WGS sequence"/>
</dbReference>
<dbReference type="InterPro" id="IPR035897">
    <property type="entry name" value="Toll_tir_struct_dom_sf"/>
</dbReference>
<proteinExistence type="predicted"/>
<organism evidence="1 2">
    <name type="scientific">Vallitalea longa</name>
    <dbReference type="NCBI Taxonomy" id="2936439"/>
    <lineage>
        <taxon>Bacteria</taxon>
        <taxon>Bacillati</taxon>
        <taxon>Bacillota</taxon>
        <taxon>Clostridia</taxon>
        <taxon>Lachnospirales</taxon>
        <taxon>Vallitaleaceae</taxon>
        <taxon>Vallitalea</taxon>
    </lineage>
</organism>
<dbReference type="RefSeq" id="WP_281819847.1">
    <property type="nucleotide sequence ID" value="NZ_BRLB01000032.1"/>
</dbReference>
<sequence length="271" mass="32187">MFVGYNLLLAEDSINNIKDQSIDLWRNKLKQKEFRKKLKEFINPNNHIDAKELQNEWFEEIDADIFISHSHKDKQEAEKLAAWLYDKFGIIAFIDSCVWGYADELLKEIDYNYCRINNSDTYSYELRNQSTSHVHMMLAAALTQMIDKTECTFFLNTPNALPYKEQLIDNKTYSPWLYHEIRTTKSIRRNPPKRLLTVKKGYEQKYSVSERNQLIVEYDADISHLIKIDDDILQKWEWKNKDYCYTGISTLNILYNLTLGSETQYGTIFIK</sequence>
<evidence type="ECO:0000313" key="2">
    <source>
        <dbReference type="Proteomes" id="UP001144256"/>
    </source>
</evidence>
<dbReference type="AlphaFoldDB" id="A0A9W5YFZ4"/>
<dbReference type="SUPFAM" id="SSF52200">
    <property type="entry name" value="Toll/Interleukin receptor TIR domain"/>
    <property type="match status" value="1"/>
</dbReference>
<comment type="caution">
    <text evidence="1">The sequence shown here is derived from an EMBL/GenBank/DDBJ whole genome shotgun (WGS) entry which is preliminary data.</text>
</comment>
<protein>
    <recommendedName>
        <fullName evidence="3">TIR domain-containing protein</fullName>
    </recommendedName>
</protein>
<reference evidence="1" key="1">
    <citation type="submission" date="2022-06" db="EMBL/GenBank/DDBJ databases">
        <title>Vallitalea longa sp. nov., an anaerobic bacterium isolated from marine sediment.</title>
        <authorList>
            <person name="Hirano S."/>
            <person name="Terahara T."/>
            <person name="Mori K."/>
            <person name="Hamada M."/>
            <person name="Matsumoto R."/>
            <person name="Kobayashi T."/>
        </authorList>
    </citation>
    <scope>NUCLEOTIDE SEQUENCE</scope>
    <source>
        <strain evidence="1">SH18-1</strain>
    </source>
</reference>
<name>A0A9W5YFZ4_9FIRM</name>
<evidence type="ECO:0000313" key="1">
    <source>
        <dbReference type="EMBL" id="GKX32354.1"/>
    </source>
</evidence>
<dbReference type="EMBL" id="BRLB01000032">
    <property type="protein sequence ID" value="GKX32354.1"/>
    <property type="molecule type" value="Genomic_DNA"/>
</dbReference>
<dbReference type="Gene3D" id="3.40.50.10140">
    <property type="entry name" value="Toll/interleukin-1 receptor homology (TIR) domain"/>
    <property type="match status" value="1"/>
</dbReference>
<evidence type="ECO:0008006" key="3">
    <source>
        <dbReference type="Google" id="ProtNLM"/>
    </source>
</evidence>